<keyword evidence="3" id="KW-0202">Cytokine</keyword>
<evidence type="ECO:0000256" key="11">
    <source>
        <dbReference type="ARBA" id="ARBA00041912"/>
    </source>
</evidence>
<evidence type="ECO:0000256" key="10">
    <source>
        <dbReference type="ARBA" id="ARBA00041631"/>
    </source>
</evidence>
<dbReference type="AlphaFoldDB" id="A0AAN9M3X8"/>
<comment type="catalytic activity">
    <reaction evidence="7">
        <text>L-dopachrome = 5,6-dihydroxyindole-2-carboxylate</text>
        <dbReference type="Rhea" id="RHEA:13041"/>
        <dbReference type="ChEBI" id="CHEBI:16875"/>
        <dbReference type="ChEBI" id="CHEBI:57509"/>
        <dbReference type="EC" id="5.3.3.12"/>
    </reaction>
</comment>
<dbReference type="Gene3D" id="3.30.429.10">
    <property type="entry name" value="Macrophage Migration Inhibitory Factor"/>
    <property type="match status" value="1"/>
</dbReference>
<evidence type="ECO:0000313" key="14">
    <source>
        <dbReference type="Proteomes" id="UP001374584"/>
    </source>
</evidence>
<comment type="subcellular location">
    <subcellularLocation>
        <location evidence="1">Secreted</location>
    </subcellularLocation>
</comment>
<evidence type="ECO:0000256" key="2">
    <source>
        <dbReference type="ARBA" id="ARBA00005851"/>
    </source>
</evidence>
<evidence type="ECO:0000256" key="7">
    <source>
        <dbReference type="ARBA" id="ARBA00036823"/>
    </source>
</evidence>
<comment type="caution">
    <text evidence="13">The sequence shown here is derived from an EMBL/GenBank/DDBJ whole genome shotgun (WGS) entry which is preliminary data.</text>
</comment>
<organism evidence="13 14">
    <name type="scientific">Phaseolus coccineus</name>
    <name type="common">Scarlet runner bean</name>
    <name type="synonym">Phaseolus multiflorus</name>
    <dbReference type="NCBI Taxonomy" id="3886"/>
    <lineage>
        <taxon>Eukaryota</taxon>
        <taxon>Viridiplantae</taxon>
        <taxon>Streptophyta</taxon>
        <taxon>Embryophyta</taxon>
        <taxon>Tracheophyta</taxon>
        <taxon>Spermatophyta</taxon>
        <taxon>Magnoliopsida</taxon>
        <taxon>eudicotyledons</taxon>
        <taxon>Gunneridae</taxon>
        <taxon>Pentapetalae</taxon>
        <taxon>rosids</taxon>
        <taxon>fabids</taxon>
        <taxon>Fabales</taxon>
        <taxon>Fabaceae</taxon>
        <taxon>Papilionoideae</taxon>
        <taxon>50 kb inversion clade</taxon>
        <taxon>NPAAA clade</taxon>
        <taxon>indigoferoid/millettioid clade</taxon>
        <taxon>Phaseoleae</taxon>
        <taxon>Phaseolus</taxon>
    </lineage>
</organism>
<dbReference type="SUPFAM" id="SSF55331">
    <property type="entry name" value="Tautomerase/MIF"/>
    <property type="match status" value="1"/>
</dbReference>
<keyword evidence="14" id="KW-1185">Reference proteome</keyword>
<dbReference type="EMBL" id="JAYMYR010000008">
    <property type="protein sequence ID" value="KAK7347770.1"/>
    <property type="molecule type" value="Genomic_DNA"/>
</dbReference>
<sequence>MSKEEGYFLATIGTKLNSSHEHVAGERSYPKGLTQSHSLVRIAAMPTLNLFTNVPVDTIVASDILRDATKAVAKIIGKPESYVMILLNGGVPIEFAGTEEPAAYGELISIGGLGPSVNGKLSSTIAEILQTKLYIDSSRFYIKFYDVQRSFFGFNGSTF</sequence>
<keyword evidence="4" id="KW-0964">Secreted</keyword>
<evidence type="ECO:0000313" key="13">
    <source>
        <dbReference type="EMBL" id="KAK7347770.1"/>
    </source>
</evidence>
<dbReference type="GO" id="GO:0004167">
    <property type="term" value="F:dopachrome isomerase activity"/>
    <property type="evidence" value="ECO:0007669"/>
    <property type="project" value="UniProtKB-EC"/>
</dbReference>
<gene>
    <name evidence="13" type="ORF">VNO80_22309</name>
</gene>
<evidence type="ECO:0000256" key="3">
    <source>
        <dbReference type="ARBA" id="ARBA00022514"/>
    </source>
</evidence>
<evidence type="ECO:0000256" key="6">
    <source>
        <dbReference type="ARBA" id="ARBA00036735"/>
    </source>
</evidence>
<dbReference type="PANTHER" id="PTHR11954:SF6">
    <property type="entry name" value="MACROPHAGE MIGRATION INHIBITORY FACTOR"/>
    <property type="match status" value="1"/>
</dbReference>
<proteinExistence type="inferred from homology"/>
<dbReference type="GO" id="GO:0050178">
    <property type="term" value="F:phenylpyruvate tautomerase activity"/>
    <property type="evidence" value="ECO:0007669"/>
    <property type="project" value="UniProtKB-EC"/>
</dbReference>
<dbReference type="Proteomes" id="UP001374584">
    <property type="component" value="Unassembled WGS sequence"/>
</dbReference>
<dbReference type="InterPro" id="IPR001398">
    <property type="entry name" value="Macrophage_inhib_fac"/>
</dbReference>
<dbReference type="PANTHER" id="PTHR11954">
    <property type="entry name" value="D-DOPACHROME DECARBOXYLASE"/>
    <property type="match status" value="1"/>
</dbReference>
<protein>
    <recommendedName>
        <fullName evidence="12">L-dopachrome isomerase</fullName>
        <ecNumber evidence="9">5.3.2.1</ecNumber>
        <ecNumber evidence="8">5.3.3.12</ecNumber>
    </recommendedName>
    <alternativeName>
        <fullName evidence="10">L-dopachrome tautomerase</fullName>
    </alternativeName>
    <alternativeName>
        <fullName evidence="11">Phenylpyruvate tautomerase</fullName>
    </alternativeName>
</protein>
<evidence type="ECO:0000256" key="4">
    <source>
        <dbReference type="ARBA" id="ARBA00022525"/>
    </source>
</evidence>
<accession>A0AAN9M3X8</accession>
<dbReference type="EC" id="5.3.2.1" evidence="9"/>
<dbReference type="InterPro" id="IPR014347">
    <property type="entry name" value="Tautomerase/MIF_sf"/>
</dbReference>
<dbReference type="Pfam" id="PF01187">
    <property type="entry name" value="MIF"/>
    <property type="match status" value="1"/>
</dbReference>
<comment type="similarity">
    <text evidence="2">Belongs to the MIF family.</text>
</comment>
<evidence type="ECO:0000256" key="9">
    <source>
        <dbReference type="ARBA" id="ARBA00039086"/>
    </source>
</evidence>
<name>A0AAN9M3X8_PHACN</name>
<evidence type="ECO:0000256" key="12">
    <source>
        <dbReference type="ARBA" id="ARBA00042730"/>
    </source>
</evidence>
<comment type="catalytic activity">
    <reaction evidence="6">
        <text>3-phenylpyruvate = enol-phenylpyruvate</text>
        <dbReference type="Rhea" id="RHEA:17097"/>
        <dbReference type="ChEBI" id="CHEBI:16815"/>
        <dbReference type="ChEBI" id="CHEBI:18005"/>
        <dbReference type="EC" id="5.3.2.1"/>
    </reaction>
</comment>
<evidence type="ECO:0000256" key="8">
    <source>
        <dbReference type="ARBA" id="ARBA00038932"/>
    </source>
</evidence>
<reference evidence="13 14" key="1">
    <citation type="submission" date="2024-01" db="EMBL/GenBank/DDBJ databases">
        <title>The genomes of 5 underutilized Papilionoideae crops provide insights into root nodulation and disease resistanc.</title>
        <authorList>
            <person name="Jiang F."/>
        </authorList>
    </citation>
    <scope>NUCLEOTIDE SEQUENCE [LARGE SCALE GENOMIC DNA]</scope>
    <source>
        <strain evidence="13">JINMINGXINNONG_FW02</strain>
        <tissue evidence="13">Leaves</tissue>
    </source>
</reference>
<evidence type="ECO:0000256" key="1">
    <source>
        <dbReference type="ARBA" id="ARBA00004613"/>
    </source>
</evidence>
<dbReference type="GO" id="GO:0005615">
    <property type="term" value="C:extracellular space"/>
    <property type="evidence" value="ECO:0007669"/>
    <property type="project" value="UniProtKB-KW"/>
</dbReference>
<keyword evidence="5" id="KW-0413">Isomerase</keyword>
<dbReference type="EC" id="5.3.3.12" evidence="8"/>
<dbReference type="FunFam" id="3.30.429.10:FF:000004">
    <property type="entry name" value="Tautomerase/MIF superfamily protein"/>
    <property type="match status" value="1"/>
</dbReference>
<dbReference type="GO" id="GO:0005125">
    <property type="term" value="F:cytokine activity"/>
    <property type="evidence" value="ECO:0007669"/>
    <property type="project" value="UniProtKB-KW"/>
</dbReference>
<evidence type="ECO:0000256" key="5">
    <source>
        <dbReference type="ARBA" id="ARBA00023235"/>
    </source>
</evidence>